<feature type="transmembrane region" description="Helical" evidence="5">
    <location>
        <begin position="62"/>
        <end position="82"/>
    </location>
</feature>
<feature type="transmembrane region" description="Helical" evidence="5">
    <location>
        <begin position="289"/>
        <end position="311"/>
    </location>
</feature>
<evidence type="ECO:0000256" key="3">
    <source>
        <dbReference type="ARBA" id="ARBA00022989"/>
    </source>
</evidence>
<proteinExistence type="predicted"/>
<protein>
    <submittedName>
        <fullName evidence="9">G-protein coupled receptors family 1 profile domain-containing protein</fullName>
    </submittedName>
</protein>
<dbReference type="InterPro" id="IPR000276">
    <property type="entry name" value="GPCR_Rhodpsn"/>
</dbReference>
<keyword evidence="8" id="KW-1185">Reference proteome</keyword>
<feature type="transmembrane region" description="Helical" evidence="5">
    <location>
        <begin position="323"/>
        <end position="343"/>
    </location>
</feature>
<accession>A0A914USA1</accession>
<dbReference type="GO" id="GO:0004930">
    <property type="term" value="F:G protein-coupled receptor activity"/>
    <property type="evidence" value="ECO:0007669"/>
    <property type="project" value="InterPro"/>
</dbReference>
<comment type="subcellular location">
    <subcellularLocation>
        <location evidence="1">Membrane</location>
    </subcellularLocation>
</comment>
<sequence>MRSAALSCPFALTRLFSLLAHDQQLRAYMPAQVLLNESVERVGELDVPLCGQLPNDWSTWGFVVNGIVTTIFVCLGIVGNLYHVRTLGKHSNSRLTRYLRVLCIWDVTLLTCTFGFYGFVVISTGYKPWYGDITYLYMVFYPLCQVSWTGSMFVVTAISAERYLAIARPFRKLLSEARSVTKICLLLLVAVMLINLPTFFELTQVSCYDEETNREERMIWLSSLRLNKTYMLIYRIIIYPLTVNFIPFITIVFLTIKTISVRRSAISRSQNTQSLSPSLPAKQDSGTTAVLTALIVKFLLCYSMPTILYVFEYSENEELNSRLIDISNFLIVFHSATNWLIFWRWNVNKSSRSLTQSFIFTKEEAARLTYLWANTRPTEVGRDLLYTLIRANRSLALIFANNPPNQTAVKQPRDNATTNGHLCDCRLSESSRSPACEHNIQLLAKVDSHGVIVGIFCDRIIQRLSSKLEQQAIIDEIRALGRIHYSNRVPMRNTDWMLAKQYLIAKLVKDECDIDAEDIRIVNKFASFLIHEVKCGRTCAIAAEASVAYGFYPSSAYTHA</sequence>
<dbReference type="GO" id="GO:0016020">
    <property type="term" value="C:membrane"/>
    <property type="evidence" value="ECO:0007669"/>
    <property type="project" value="UniProtKB-SubCell"/>
</dbReference>
<dbReference type="PANTHER" id="PTHR46641:SF10">
    <property type="entry name" value="G-PROTEIN COUPLED RECEPTORS FAMILY 1 PROFILE DOMAIN-CONTAINING PROTEIN"/>
    <property type="match status" value="1"/>
</dbReference>
<dbReference type="InterPro" id="IPR052954">
    <property type="entry name" value="GPCR-Ligand_Int"/>
</dbReference>
<feature type="domain" description="G-protein coupled receptors family 1 profile" evidence="7">
    <location>
        <begin position="64"/>
        <end position="342"/>
    </location>
</feature>
<keyword evidence="2 5" id="KW-0812">Transmembrane</keyword>
<feature type="chain" id="PRO_5036676758" evidence="6">
    <location>
        <begin position="28"/>
        <end position="560"/>
    </location>
</feature>
<feature type="transmembrane region" description="Helical" evidence="5">
    <location>
        <begin position="135"/>
        <end position="158"/>
    </location>
</feature>
<feature type="transmembrane region" description="Helical" evidence="5">
    <location>
        <begin position="103"/>
        <end position="123"/>
    </location>
</feature>
<evidence type="ECO:0000256" key="1">
    <source>
        <dbReference type="ARBA" id="ARBA00004370"/>
    </source>
</evidence>
<dbReference type="CDD" id="cd14978">
    <property type="entry name" value="7tmA_FMRFamide_R-like"/>
    <property type="match status" value="1"/>
</dbReference>
<evidence type="ECO:0000313" key="8">
    <source>
        <dbReference type="Proteomes" id="UP000887566"/>
    </source>
</evidence>
<dbReference type="PROSITE" id="PS50262">
    <property type="entry name" value="G_PROTEIN_RECEP_F1_2"/>
    <property type="match status" value="1"/>
</dbReference>
<dbReference type="PANTHER" id="PTHR46641">
    <property type="entry name" value="FMRFAMIDE RECEPTOR-RELATED"/>
    <property type="match status" value="1"/>
</dbReference>
<evidence type="ECO:0000256" key="6">
    <source>
        <dbReference type="SAM" id="SignalP"/>
    </source>
</evidence>
<name>A0A914USA1_9BILA</name>
<dbReference type="SUPFAM" id="SSF81321">
    <property type="entry name" value="Family A G protein-coupled receptor-like"/>
    <property type="match status" value="1"/>
</dbReference>
<dbReference type="AlphaFoldDB" id="A0A914USA1"/>
<evidence type="ECO:0000256" key="4">
    <source>
        <dbReference type="ARBA" id="ARBA00023136"/>
    </source>
</evidence>
<keyword evidence="3 5" id="KW-1133">Transmembrane helix</keyword>
<evidence type="ECO:0000259" key="7">
    <source>
        <dbReference type="PROSITE" id="PS50262"/>
    </source>
</evidence>
<organism evidence="8 9">
    <name type="scientific">Plectus sambesii</name>
    <dbReference type="NCBI Taxonomy" id="2011161"/>
    <lineage>
        <taxon>Eukaryota</taxon>
        <taxon>Metazoa</taxon>
        <taxon>Ecdysozoa</taxon>
        <taxon>Nematoda</taxon>
        <taxon>Chromadorea</taxon>
        <taxon>Plectida</taxon>
        <taxon>Plectina</taxon>
        <taxon>Plectoidea</taxon>
        <taxon>Plectidae</taxon>
        <taxon>Plectus</taxon>
    </lineage>
</organism>
<evidence type="ECO:0000256" key="5">
    <source>
        <dbReference type="SAM" id="Phobius"/>
    </source>
</evidence>
<dbReference type="InterPro" id="IPR017452">
    <property type="entry name" value="GPCR_Rhodpsn_7TM"/>
</dbReference>
<keyword evidence="6" id="KW-0732">Signal</keyword>
<dbReference type="Proteomes" id="UP000887566">
    <property type="component" value="Unplaced"/>
</dbReference>
<feature type="transmembrane region" description="Helical" evidence="5">
    <location>
        <begin position="232"/>
        <end position="256"/>
    </location>
</feature>
<feature type="signal peptide" evidence="6">
    <location>
        <begin position="1"/>
        <end position="27"/>
    </location>
</feature>
<feature type="transmembrane region" description="Helical" evidence="5">
    <location>
        <begin position="179"/>
        <end position="200"/>
    </location>
</feature>
<dbReference type="WBParaSite" id="PSAMB.scaffold121size75511.g2296.t1">
    <property type="protein sequence ID" value="PSAMB.scaffold121size75511.g2296.t1"/>
    <property type="gene ID" value="PSAMB.scaffold121size75511.g2296"/>
</dbReference>
<evidence type="ECO:0000313" key="9">
    <source>
        <dbReference type="WBParaSite" id="PSAMB.scaffold121size75511.g2296.t1"/>
    </source>
</evidence>
<dbReference type="Pfam" id="PF00001">
    <property type="entry name" value="7tm_1"/>
    <property type="match status" value="1"/>
</dbReference>
<evidence type="ECO:0000256" key="2">
    <source>
        <dbReference type="ARBA" id="ARBA00022692"/>
    </source>
</evidence>
<reference evidence="9" key="1">
    <citation type="submission" date="2022-11" db="UniProtKB">
        <authorList>
            <consortium name="WormBaseParasite"/>
        </authorList>
    </citation>
    <scope>IDENTIFICATION</scope>
</reference>
<dbReference type="Gene3D" id="1.20.1070.10">
    <property type="entry name" value="Rhodopsin 7-helix transmembrane proteins"/>
    <property type="match status" value="1"/>
</dbReference>
<dbReference type="PROSITE" id="PS00237">
    <property type="entry name" value="G_PROTEIN_RECEP_F1_1"/>
    <property type="match status" value="1"/>
</dbReference>
<keyword evidence="4 5" id="KW-0472">Membrane</keyword>